<dbReference type="InterPro" id="IPR009269">
    <property type="entry name" value="NKAP_C"/>
</dbReference>
<gene>
    <name evidence="4" type="ORF">Rt10032_c11g4492</name>
</gene>
<evidence type="ECO:0000313" key="4">
    <source>
        <dbReference type="EMBL" id="GEM10475.1"/>
    </source>
</evidence>
<dbReference type="AlphaFoldDB" id="A0A511KKM2"/>
<dbReference type="GO" id="GO:0003682">
    <property type="term" value="F:chromatin binding"/>
    <property type="evidence" value="ECO:0007669"/>
    <property type="project" value="InterPro"/>
</dbReference>
<dbReference type="GO" id="GO:0010468">
    <property type="term" value="P:regulation of gene expression"/>
    <property type="evidence" value="ECO:0007669"/>
    <property type="project" value="TreeGrafter"/>
</dbReference>
<evidence type="ECO:0000313" key="5">
    <source>
        <dbReference type="Proteomes" id="UP000321518"/>
    </source>
</evidence>
<feature type="compositionally biased region" description="Basic and acidic residues" evidence="2">
    <location>
        <begin position="68"/>
        <end position="106"/>
    </location>
</feature>
<evidence type="ECO:0000256" key="2">
    <source>
        <dbReference type="SAM" id="MobiDB-lite"/>
    </source>
</evidence>
<feature type="region of interest" description="Disordered" evidence="2">
    <location>
        <begin position="1"/>
        <end position="360"/>
    </location>
</feature>
<dbReference type="OrthoDB" id="273141at2759"/>
<dbReference type="Proteomes" id="UP000321518">
    <property type="component" value="Unassembled WGS sequence"/>
</dbReference>
<proteinExistence type="inferred from homology"/>
<feature type="compositionally biased region" description="Basic and acidic residues" evidence="2">
    <location>
        <begin position="282"/>
        <end position="292"/>
    </location>
</feature>
<feature type="domain" description="NF-kappa-B-activating protein C-terminal" evidence="3">
    <location>
        <begin position="353"/>
        <end position="452"/>
    </location>
</feature>
<feature type="compositionally biased region" description="Basic residues" evidence="2">
    <location>
        <begin position="225"/>
        <end position="244"/>
    </location>
</feature>
<name>A0A511KKM2_RHOTO</name>
<dbReference type="Pfam" id="PF06047">
    <property type="entry name" value="Nkap_C"/>
    <property type="match status" value="1"/>
</dbReference>
<comment type="similarity">
    <text evidence="1">Belongs to the NKAP family.</text>
</comment>
<comment type="caution">
    <text evidence="4">The sequence shown here is derived from an EMBL/GenBank/DDBJ whole genome shotgun (WGS) entry which is preliminary data.</text>
</comment>
<dbReference type="PANTHER" id="PTHR13087">
    <property type="entry name" value="NF-KAPPA B ACTIVATING PROTEIN"/>
    <property type="match status" value="1"/>
</dbReference>
<sequence length="459" mass="51882">MQVHPSRMQNVPDNDQPQSRPRASDYHSPPRHQTPPHLARRDDRDDRYGGDRRERRASPSYGEYNDPAARREREEQDHRREREAMRRDREAAEDDRERRAVEREYQRGGGRATPELELGHGPRAGRGGDSGYGGGRGYGGRPRPGGRDEFFEARRKERENSNVTIWPPSPRTPEPEDDGTKSRKSKSSHREHKSSSSRHHRSSRHKSRHSDDSSDSDDSDDDRRSKRHRSSRHSSSRHHRSRRSSQRDSSRRDKDDKSRSRTRSPRRSSKRSLSPVSDDDDARSSKRHERDPIPTSTAVAVASTAPGDTSRAAADDNDEWVEKSAQVDYDVSRSDDEVGPMPLSGPGAPKNRNAYGGALRPGEGTAMAAFVAEGQRIPRRGEIGLEADQIERYESAGFVMSGSRHKRMNAVRVRKENQVISAEEKRGILQLAAAEKAKRENEIVASFREMVDSKLQGGS</sequence>
<dbReference type="PANTHER" id="PTHR13087:SF0">
    <property type="entry name" value="NFKB ACTIVATING PROTEIN LIKE"/>
    <property type="match status" value="1"/>
</dbReference>
<feature type="compositionally biased region" description="Basic and acidic residues" evidence="2">
    <location>
        <begin position="245"/>
        <end position="259"/>
    </location>
</feature>
<feature type="compositionally biased region" description="Basic and acidic residues" evidence="2">
    <location>
        <begin position="39"/>
        <end position="57"/>
    </location>
</feature>
<feature type="compositionally biased region" description="Polar residues" evidence="2">
    <location>
        <begin position="7"/>
        <end position="21"/>
    </location>
</feature>
<evidence type="ECO:0000256" key="1">
    <source>
        <dbReference type="ARBA" id="ARBA00009313"/>
    </source>
</evidence>
<feature type="compositionally biased region" description="Gly residues" evidence="2">
    <location>
        <begin position="122"/>
        <end position="143"/>
    </location>
</feature>
<feature type="compositionally biased region" description="Basic and acidic residues" evidence="2">
    <location>
        <begin position="145"/>
        <end position="160"/>
    </location>
</feature>
<feature type="compositionally biased region" description="Basic residues" evidence="2">
    <location>
        <begin position="182"/>
        <end position="208"/>
    </location>
</feature>
<dbReference type="InterPro" id="IPR040466">
    <property type="entry name" value="NKAP"/>
</dbReference>
<dbReference type="GO" id="GO:0005634">
    <property type="term" value="C:nucleus"/>
    <property type="evidence" value="ECO:0007669"/>
    <property type="project" value="TreeGrafter"/>
</dbReference>
<accession>A0A511KKM2</accession>
<organism evidence="4 5">
    <name type="scientific">Rhodotorula toruloides</name>
    <name type="common">Yeast</name>
    <name type="synonym">Rhodosporidium toruloides</name>
    <dbReference type="NCBI Taxonomy" id="5286"/>
    <lineage>
        <taxon>Eukaryota</taxon>
        <taxon>Fungi</taxon>
        <taxon>Dikarya</taxon>
        <taxon>Basidiomycota</taxon>
        <taxon>Pucciniomycotina</taxon>
        <taxon>Microbotryomycetes</taxon>
        <taxon>Sporidiobolales</taxon>
        <taxon>Sporidiobolaceae</taxon>
        <taxon>Rhodotorula</taxon>
    </lineage>
</organism>
<dbReference type="EMBL" id="BJWK01000011">
    <property type="protein sequence ID" value="GEM10475.1"/>
    <property type="molecule type" value="Genomic_DNA"/>
</dbReference>
<feature type="compositionally biased region" description="Low complexity" evidence="2">
    <location>
        <begin position="295"/>
        <end position="305"/>
    </location>
</feature>
<feature type="compositionally biased region" description="Basic residues" evidence="2">
    <location>
        <begin position="260"/>
        <end position="270"/>
    </location>
</feature>
<protein>
    <submittedName>
        <fullName evidence="4">Importin</fullName>
    </submittedName>
</protein>
<evidence type="ECO:0000259" key="3">
    <source>
        <dbReference type="Pfam" id="PF06047"/>
    </source>
</evidence>
<reference evidence="4 5" key="1">
    <citation type="submission" date="2019-07" db="EMBL/GenBank/DDBJ databases">
        <title>Rhodotorula toruloides NBRC10032 genome sequencing.</title>
        <authorList>
            <person name="Shida Y."/>
            <person name="Takaku H."/>
            <person name="Ogasawara W."/>
            <person name="Mori K."/>
        </authorList>
    </citation>
    <scope>NUCLEOTIDE SEQUENCE [LARGE SCALE GENOMIC DNA]</scope>
    <source>
        <strain evidence="4 5">NBRC10032</strain>
    </source>
</reference>